<evidence type="ECO:0000259" key="8">
    <source>
        <dbReference type="Pfam" id="PF04413"/>
    </source>
</evidence>
<dbReference type="InterPro" id="IPR007507">
    <property type="entry name" value="Glycos_transf_N"/>
</dbReference>
<dbReference type="PANTHER" id="PTHR42755">
    <property type="entry name" value="3-DEOXY-MANNO-OCTULOSONATE CYTIDYLYLTRANSFERASE"/>
    <property type="match status" value="1"/>
</dbReference>
<accession>A0ABT4JYB6</accession>
<comment type="function">
    <text evidence="7">Involved in lipopolysaccharide (LPS) biosynthesis. Catalyzes the transfer of 3-deoxy-D-manno-octulosonate (Kdo) residue(s) from CMP-Kdo to lipid IV(A), the tetraacyldisaccharide-1,4'-bisphosphate precursor of lipid A.</text>
</comment>
<evidence type="ECO:0000256" key="7">
    <source>
        <dbReference type="RuleBase" id="RU365103"/>
    </source>
</evidence>
<dbReference type="Pfam" id="PF04413">
    <property type="entry name" value="Glycos_transf_N"/>
    <property type="match status" value="1"/>
</dbReference>
<evidence type="ECO:0000313" key="10">
    <source>
        <dbReference type="Proteomes" id="UP001149719"/>
    </source>
</evidence>
<evidence type="ECO:0000256" key="3">
    <source>
        <dbReference type="ARBA" id="ARBA00019077"/>
    </source>
</evidence>
<evidence type="ECO:0000313" key="9">
    <source>
        <dbReference type="EMBL" id="MCZ2723268.1"/>
    </source>
</evidence>
<dbReference type="EMBL" id="JAPUBN010000020">
    <property type="protein sequence ID" value="MCZ2723268.1"/>
    <property type="molecule type" value="Genomic_DNA"/>
</dbReference>
<evidence type="ECO:0000256" key="6">
    <source>
        <dbReference type="ARBA" id="ARBA00049183"/>
    </source>
</evidence>
<dbReference type="Gene3D" id="3.40.50.2000">
    <property type="entry name" value="Glycogen Phosphorylase B"/>
    <property type="match status" value="1"/>
</dbReference>
<sequence length="413" mass="47061">MWAYQILLSLLTPLIMRKLKRLEKNHDNYSLQQALGNVDKEIRVDLWIHCASVGEVLAVRPLVNEWQRLFPKKQLLITTMTPTGAAQVGQLFQNNVQHHYLPVDWKRSVKKFLSKVTCPKLLIVETEMWPNLLFECKQQNIAVYLINARLSERSLKKYLKFKTLSKAIMALPKRICAHDAADADRFRKLGVESICVTGNIKFDLTIPDSVLESNWKSHLAEGSLVWIGASTHEGEEILLCESHKRIKQTHPMALLILVPRHPERFDAVYDLARGYFQRVAKRSEVTAENWSQYDVIIGDSMGELLLYYHCADVAFVGGSLITRGGHNPIEPALLSKPILIGEHTFNFKEITQELIQEGGALLCIDRSVLIENVLILFDDDSLRQVMGERSLSFAQRNQGAVSRVLDCIDEIKH</sequence>
<dbReference type="Gene3D" id="3.40.50.11720">
    <property type="entry name" value="3-Deoxy-D-manno-octulosonic-acid transferase, N-terminal domain"/>
    <property type="match status" value="1"/>
</dbReference>
<reference evidence="9" key="1">
    <citation type="submission" date="2022-12" db="EMBL/GenBank/DDBJ databases">
        <title>Marinomonas 15G1-11 sp. nov, isolated from marine algae.</title>
        <authorList>
            <person name="Butt M."/>
            <person name="Choi D.G."/>
            <person name="Kim J.M."/>
            <person name="Lee J.K."/>
            <person name="Baek J.H."/>
            <person name="Jeon C.O."/>
        </authorList>
    </citation>
    <scope>NUCLEOTIDE SEQUENCE</scope>
    <source>
        <strain evidence="9">15G1-11</strain>
    </source>
</reference>
<dbReference type="InterPro" id="IPR038107">
    <property type="entry name" value="Glycos_transf_N_sf"/>
</dbReference>
<comment type="similarity">
    <text evidence="7">Belongs to the glycosyltransferase group 1 family.</text>
</comment>
<evidence type="ECO:0000256" key="5">
    <source>
        <dbReference type="ARBA" id="ARBA00031445"/>
    </source>
</evidence>
<gene>
    <name evidence="9" type="ORF">O1D97_17045</name>
</gene>
<keyword evidence="7" id="KW-1003">Cell membrane</keyword>
<dbReference type="SUPFAM" id="SSF53756">
    <property type="entry name" value="UDP-Glycosyltransferase/glycogen phosphorylase"/>
    <property type="match status" value="1"/>
</dbReference>
<keyword evidence="4 7" id="KW-0808">Transferase</keyword>
<feature type="domain" description="3-deoxy-D-manno-octulosonic-acid transferase N-terminal" evidence="8">
    <location>
        <begin position="35"/>
        <end position="203"/>
    </location>
</feature>
<dbReference type="EC" id="2.4.99.12" evidence="2 7"/>
<comment type="caution">
    <text evidence="9">The sequence shown here is derived from an EMBL/GenBank/DDBJ whole genome shotgun (WGS) entry which is preliminary data.</text>
</comment>
<keyword evidence="7" id="KW-0448">Lipopolysaccharide biosynthesis</keyword>
<comment type="subcellular location">
    <subcellularLocation>
        <location evidence="7">Cell membrane</location>
    </subcellularLocation>
</comment>
<dbReference type="InterPro" id="IPR039901">
    <property type="entry name" value="Kdotransferase"/>
</dbReference>
<dbReference type="Proteomes" id="UP001149719">
    <property type="component" value="Unassembled WGS sequence"/>
</dbReference>
<evidence type="ECO:0000256" key="4">
    <source>
        <dbReference type="ARBA" id="ARBA00022679"/>
    </source>
</evidence>
<dbReference type="GO" id="GO:0016740">
    <property type="term" value="F:transferase activity"/>
    <property type="evidence" value="ECO:0007669"/>
    <property type="project" value="UniProtKB-KW"/>
</dbReference>
<evidence type="ECO:0000256" key="1">
    <source>
        <dbReference type="ARBA" id="ARBA00004713"/>
    </source>
</evidence>
<dbReference type="PANTHER" id="PTHR42755:SF1">
    <property type="entry name" value="3-DEOXY-D-MANNO-OCTULOSONIC ACID TRANSFERASE, MITOCHONDRIAL-RELATED"/>
    <property type="match status" value="1"/>
</dbReference>
<dbReference type="RefSeq" id="WP_269127358.1">
    <property type="nucleotide sequence ID" value="NZ_JAPUBN010000020.1"/>
</dbReference>
<keyword evidence="7" id="KW-0472">Membrane</keyword>
<keyword evidence="10" id="KW-1185">Reference proteome</keyword>
<comment type="catalytic activity">
    <reaction evidence="6 7">
        <text>lipid IVA (E. coli) + CMP-3-deoxy-beta-D-manno-octulosonate = alpha-Kdo-(2-&gt;6)-lipid IVA (E. coli) + CMP + H(+)</text>
        <dbReference type="Rhea" id="RHEA:28066"/>
        <dbReference type="ChEBI" id="CHEBI:15378"/>
        <dbReference type="ChEBI" id="CHEBI:58603"/>
        <dbReference type="ChEBI" id="CHEBI:60364"/>
        <dbReference type="ChEBI" id="CHEBI:60377"/>
        <dbReference type="ChEBI" id="CHEBI:85987"/>
        <dbReference type="EC" id="2.4.99.12"/>
    </reaction>
</comment>
<protein>
    <recommendedName>
        <fullName evidence="3 7">3-deoxy-D-manno-octulosonic acid transferase</fullName>
        <shortName evidence="7">Kdo transferase</shortName>
        <ecNumber evidence="2 7">2.4.99.12</ecNumber>
    </recommendedName>
    <alternativeName>
        <fullName evidence="5 7">Lipid IV(A) 3-deoxy-D-manno-octulosonic acid transferase</fullName>
    </alternativeName>
</protein>
<evidence type="ECO:0000256" key="2">
    <source>
        <dbReference type="ARBA" id="ARBA00012621"/>
    </source>
</evidence>
<name>A0ABT4JYB6_9GAMM</name>
<comment type="pathway">
    <text evidence="1 7">Bacterial outer membrane biogenesis; LPS core biosynthesis.</text>
</comment>
<organism evidence="9 10">
    <name type="scientific">Marinomonas phaeophyticola</name>
    <dbReference type="NCBI Taxonomy" id="3004091"/>
    <lineage>
        <taxon>Bacteria</taxon>
        <taxon>Pseudomonadati</taxon>
        <taxon>Pseudomonadota</taxon>
        <taxon>Gammaproteobacteria</taxon>
        <taxon>Oceanospirillales</taxon>
        <taxon>Oceanospirillaceae</taxon>
        <taxon>Marinomonas</taxon>
    </lineage>
</organism>
<proteinExistence type="inferred from homology"/>